<feature type="active site" description="Charge relay system" evidence="9 10">
    <location>
        <position position="582"/>
    </location>
</feature>
<feature type="domain" description="Inhibitor I9" evidence="14">
    <location>
        <begin position="48"/>
        <end position="136"/>
    </location>
</feature>
<evidence type="ECO:0000259" key="13">
    <source>
        <dbReference type="Pfam" id="PF02225"/>
    </source>
</evidence>
<dbReference type="InterPro" id="IPR015500">
    <property type="entry name" value="Peptidase_S8_subtilisin-rel"/>
</dbReference>
<dbReference type="PANTHER" id="PTHR10795">
    <property type="entry name" value="PROPROTEIN CONVERTASE SUBTILISIN/KEXIN"/>
    <property type="match status" value="1"/>
</dbReference>
<proteinExistence type="inferred from homology"/>
<evidence type="ECO:0000256" key="5">
    <source>
        <dbReference type="ARBA" id="ARBA00022729"/>
    </source>
</evidence>
<evidence type="ECO:0000259" key="15">
    <source>
        <dbReference type="Pfam" id="PF17766"/>
    </source>
</evidence>
<feature type="domain" description="Peptidase S8/S53" evidence="12">
    <location>
        <begin position="176"/>
        <end position="618"/>
    </location>
</feature>
<dbReference type="InterPro" id="IPR037045">
    <property type="entry name" value="S8pro/Inhibitor_I9_sf"/>
</dbReference>
<keyword evidence="6 10" id="KW-0378">Hydrolase</keyword>
<dbReference type="Pfam" id="PF17766">
    <property type="entry name" value="fn3_6"/>
    <property type="match status" value="1"/>
</dbReference>
<dbReference type="PRINTS" id="PR00723">
    <property type="entry name" value="SUBTILISIN"/>
</dbReference>
<dbReference type="InterPro" id="IPR045051">
    <property type="entry name" value="SBT"/>
</dbReference>
<dbReference type="InterPro" id="IPR034197">
    <property type="entry name" value="Peptidases_S8_3"/>
</dbReference>
<dbReference type="Pfam" id="PF05922">
    <property type="entry name" value="Inhibitor_I9"/>
    <property type="match status" value="1"/>
</dbReference>
<dbReference type="GO" id="GO:0005576">
    <property type="term" value="C:extracellular region"/>
    <property type="evidence" value="ECO:0007669"/>
    <property type="project" value="UniProtKB-SubCell"/>
</dbReference>
<dbReference type="PROSITE" id="PS00136">
    <property type="entry name" value="SUBTILASE_ASP"/>
    <property type="match status" value="1"/>
</dbReference>
<name>A0A934X871_9MICO</name>
<dbReference type="GO" id="GO:0006508">
    <property type="term" value="P:proteolysis"/>
    <property type="evidence" value="ECO:0007669"/>
    <property type="project" value="UniProtKB-KW"/>
</dbReference>
<dbReference type="InterPro" id="IPR041469">
    <property type="entry name" value="Subtilisin-like_FN3"/>
</dbReference>
<dbReference type="Gene3D" id="2.60.120.380">
    <property type="match status" value="1"/>
</dbReference>
<sequence length="1001" mass="101222">MFVAVLIQHPEDGMRRRIAGLAALSLAVAPLVTTLGALSAAAAPQKKSYIVVMKADPLVRSMSAKSLGTPTAKSRKGDLRRVQDKVLAAAGLPASAKSTSYTNALNGFAVRATDAQVDSLSKRPEVAAVLVDELRQPTAHDTSRSIAVDRGGPGNRLYDFLGLDGRSESWRSGLTGAGVTVGVIDTGIWPEHPSFADDGSYPVHAPLDTSVGSACAFGNTAHNPGDAAFTCNNKLVGARVFLDTYRANSGLTAEEFDSARDNEGHGTHTASTAAGNANVQAQILGVDKGMTSGIAPRAQVIAYKALGEGGGYTSDLVAAIDQAVADGVDVINYSIGGGAATVAADTLAFLFAADAGVYSAVSAGNSGPGAKTIGGPADVPWVTSVGANTQPTFYQGTIEAGGKRYLGASVTKGVGPAKFVDAAAAGSELCLEGQLNPAKVAGAIVLCKRGGNGRVAKSAEVLRAGGVGMVLFNAVDVDTLFSDTFFVPTVMIDFTPGTQLKAWIAGTPNPVGRLVSGGIGTSPFYSPTMAYFSSRGENPTAGDIIKPDITAPGVQIMAGNTPKPSGNSQPSGELFQAIAGTSMSSPVVAGSYALLKQAHPTWSPAAAKSALMTTANTAVRDNDRVSAAGPFAMGSGMVDLGEPRSRGSAYQPGLVYDAGFTDYLGFLCAEGPSVFGNPAATCASLAASGIPTRAADLNLSSIGVEAVAGSTTVTRTVTSVADRRTSFEAKVQAPAGYRVTVTPSRITLAPGASATFTVTITNTGSAPAGQWRTGALTWRGDGYEVRSPIAVKGTTLSAPTSVSGTGTSGSASLALQFGFAGPYTATAEGLLAATHTPGTIAQDPDTTYPSPDDGAGVVSVPFTLSGVGVAKWALNMPDPTDLDIYLFGPGGNLVGASTNGGTKESILLNSPADGTYTMVIHGWAVGATPLQFDLRSWLVPAEDGAGSLSISSGASTTATIGGSHTVGIAWTGLTAGEEYFGSVTHRNGTAVVGRTVVSVTG</sequence>
<keyword evidence="3" id="KW-0964">Secreted</keyword>
<dbReference type="CDD" id="cd04852">
    <property type="entry name" value="Peptidases_S8_3"/>
    <property type="match status" value="1"/>
</dbReference>
<protein>
    <submittedName>
        <fullName evidence="16">S8 family serine peptidase</fullName>
    </submittedName>
</protein>
<organism evidence="16 17">
    <name type="scientific">Candidatus Phosphoribacter hodrii</name>
    <dbReference type="NCBI Taxonomy" id="2953743"/>
    <lineage>
        <taxon>Bacteria</taxon>
        <taxon>Bacillati</taxon>
        <taxon>Actinomycetota</taxon>
        <taxon>Actinomycetes</taxon>
        <taxon>Micrococcales</taxon>
        <taxon>Dermatophilaceae</taxon>
        <taxon>Candidatus Phosphoribacter</taxon>
    </lineage>
</organism>
<dbReference type="Pfam" id="PF00082">
    <property type="entry name" value="Peptidase_S8"/>
    <property type="match status" value="1"/>
</dbReference>
<dbReference type="InterPro" id="IPR036852">
    <property type="entry name" value="Peptidase_S8/S53_dom_sf"/>
</dbReference>
<dbReference type="GO" id="GO:0004252">
    <property type="term" value="F:serine-type endopeptidase activity"/>
    <property type="evidence" value="ECO:0007669"/>
    <property type="project" value="UniProtKB-UniRule"/>
</dbReference>
<dbReference type="Gene3D" id="2.60.40.2310">
    <property type="match status" value="1"/>
</dbReference>
<dbReference type="PROSITE" id="PS00138">
    <property type="entry name" value="SUBTILASE_SER"/>
    <property type="match status" value="1"/>
</dbReference>
<dbReference type="InterPro" id="IPR003137">
    <property type="entry name" value="PA_domain"/>
</dbReference>
<evidence type="ECO:0000256" key="7">
    <source>
        <dbReference type="ARBA" id="ARBA00022825"/>
    </source>
</evidence>
<evidence type="ECO:0000313" key="16">
    <source>
        <dbReference type="EMBL" id="MBK6302215.1"/>
    </source>
</evidence>
<dbReference type="CDD" id="cd02120">
    <property type="entry name" value="PA_subtilisin_like"/>
    <property type="match status" value="1"/>
</dbReference>
<gene>
    <name evidence="16" type="ORF">IPF40_14665</name>
</gene>
<dbReference type="Gene3D" id="3.30.70.80">
    <property type="entry name" value="Peptidase S8 propeptide/proteinase inhibitor I9"/>
    <property type="match status" value="1"/>
</dbReference>
<evidence type="ECO:0000256" key="4">
    <source>
        <dbReference type="ARBA" id="ARBA00022670"/>
    </source>
</evidence>
<dbReference type="InterPro" id="IPR046450">
    <property type="entry name" value="PA_dom_sf"/>
</dbReference>
<dbReference type="SUPFAM" id="SSF52025">
    <property type="entry name" value="PA domain"/>
    <property type="match status" value="1"/>
</dbReference>
<comment type="similarity">
    <text evidence="2 10 11">Belongs to the peptidase S8 family.</text>
</comment>
<dbReference type="PROSITE" id="PS51892">
    <property type="entry name" value="SUBTILASE"/>
    <property type="match status" value="1"/>
</dbReference>
<evidence type="ECO:0000313" key="17">
    <source>
        <dbReference type="Proteomes" id="UP000718281"/>
    </source>
</evidence>
<reference evidence="16 17" key="1">
    <citation type="submission" date="2020-10" db="EMBL/GenBank/DDBJ databases">
        <title>Connecting structure to function with the recovery of over 1000 high-quality activated sludge metagenome-assembled genomes encoding full-length rRNA genes using long-read sequencing.</title>
        <authorList>
            <person name="Singleton C.M."/>
            <person name="Petriglieri F."/>
            <person name="Kristensen J.M."/>
            <person name="Kirkegaard R.H."/>
            <person name="Michaelsen T.Y."/>
            <person name="Andersen M.H."/>
            <person name="Karst S.M."/>
            <person name="Dueholm M.S."/>
            <person name="Nielsen P.H."/>
            <person name="Albertsen M."/>
        </authorList>
    </citation>
    <scope>NUCLEOTIDE SEQUENCE [LARGE SCALE GENOMIC DNA]</scope>
    <source>
        <strain evidence="16">AalE_18-Q3-R2-46_BAT3C.188</strain>
    </source>
</reference>
<feature type="active site" description="Charge relay system" evidence="9 10">
    <location>
        <position position="265"/>
    </location>
</feature>
<evidence type="ECO:0000256" key="1">
    <source>
        <dbReference type="ARBA" id="ARBA00004613"/>
    </source>
</evidence>
<evidence type="ECO:0000256" key="6">
    <source>
        <dbReference type="ARBA" id="ARBA00022801"/>
    </source>
</evidence>
<comment type="caution">
    <text evidence="16">The sequence shown here is derived from an EMBL/GenBank/DDBJ whole genome shotgun (WGS) entry which is preliminary data.</text>
</comment>
<comment type="subcellular location">
    <subcellularLocation>
        <location evidence="1">Secreted</location>
    </subcellularLocation>
</comment>
<keyword evidence="7 10" id="KW-0720">Serine protease</keyword>
<keyword evidence="5" id="KW-0732">Signal</keyword>
<dbReference type="Gene3D" id="3.50.30.30">
    <property type="match status" value="1"/>
</dbReference>
<evidence type="ECO:0000259" key="14">
    <source>
        <dbReference type="Pfam" id="PF05922"/>
    </source>
</evidence>
<keyword evidence="8" id="KW-0325">Glycoprotein</keyword>
<keyword evidence="4 10" id="KW-0645">Protease</keyword>
<dbReference type="Pfam" id="PF02225">
    <property type="entry name" value="PA"/>
    <property type="match status" value="1"/>
</dbReference>
<feature type="active site" description="Charge relay system" evidence="9 10">
    <location>
        <position position="185"/>
    </location>
</feature>
<evidence type="ECO:0000256" key="3">
    <source>
        <dbReference type="ARBA" id="ARBA00022525"/>
    </source>
</evidence>
<dbReference type="EMBL" id="JADIXZ010000008">
    <property type="protein sequence ID" value="MBK6302215.1"/>
    <property type="molecule type" value="Genomic_DNA"/>
</dbReference>
<dbReference type="SUPFAM" id="SSF52743">
    <property type="entry name" value="Subtilisin-like"/>
    <property type="match status" value="1"/>
</dbReference>
<evidence type="ECO:0000259" key="12">
    <source>
        <dbReference type="Pfam" id="PF00082"/>
    </source>
</evidence>
<dbReference type="InterPro" id="IPR023827">
    <property type="entry name" value="Peptidase_S8_Asp-AS"/>
</dbReference>
<dbReference type="Gene3D" id="3.40.50.200">
    <property type="entry name" value="Peptidase S8/S53 domain"/>
    <property type="match status" value="1"/>
</dbReference>
<dbReference type="InterPro" id="IPR000209">
    <property type="entry name" value="Peptidase_S8/S53_dom"/>
</dbReference>
<evidence type="ECO:0000256" key="10">
    <source>
        <dbReference type="PROSITE-ProRule" id="PRU01240"/>
    </source>
</evidence>
<evidence type="ECO:0000256" key="11">
    <source>
        <dbReference type="RuleBase" id="RU003355"/>
    </source>
</evidence>
<feature type="domain" description="PA" evidence="13">
    <location>
        <begin position="426"/>
        <end position="500"/>
    </location>
</feature>
<dbReference type="InterPro" id="IPR010259">
    <property type="entry name" value="S8pro/Inhibitor_I9"/>
</dbReference>
<dbReference type="InterPro" id="IPR023828">
    <property type="entry name" value="Peptidase_S8_Ser-AS"/>
</dbReference>
<evidence type="ECO:0000256" key="8">
    <source>
        <dbReference type="ARBA" id="ARBA00023180"/>
    </source>
</evidence>
<dbReference type="Proteomes" id="UP000718281">
    <property type="component" value="Unassembled WGS sequence"/>
</dbReference>
<dbReference type="AlphaFoldDB" id="A0A934X871"/>
<evidence type="ECO:0000256" key="9">
    <source>
        <dbReference type="PIRSR" id="PIRSR615500-1"/>
    </source>
</evidence>
<evidence type="ECO:0000256" key="2">
    <source>
        <dbReference type="ARBA" id="ARBA00011073"/>
    </source>
</evidence>
<feature type="domain" description="Subtilisin-like protease fibronectin type-III" evidence="15">
    <location>
        <begin position="696"/>
        <end position="791"/>
    </location>
</feature>
<accession>A0A934X871</accession>